<dbReference type="Proteomes" id="UP000622533">
    <property type="component" value="Unassembled WGS sequence"/>
</dbReference>
<protein>
    <submittedName>
        <fullName evidence="1">Four helix bundle protein</fullName>
    </submittedName>
</protein>
<evidence type="ECO:0000313" key="1">
    <source>
        <dbReference type="EMBL" id="MBE9024517.1"/>
    </source>
</evidence>
<dbReference type="PANTHER" id="PTHR38471:SF2">
    <property type="entry name" value="FOUR HELIX BUNDLE PROTEIN"/>
    <property type="match status" value="1"/>
</dbReference>
<dbReference type="SUPFAM" id="SSF158446">
    <property type="entry name" value="IVS-encoded protein-like"/>
    <property type="match status" value="1"/>
</dbReference>
<dbReference type="PIRSF" id="PIRSF035652">
    <property type="entry name" value="CHP02436"/>
    <property type="match status" value="1"/>
</dbReference>
<dbReference type="EMBL" id="JADEXS010000279">
    <property type="protein sequence ID" value="MBE9024517.1"/>
    <property type="molecule type" value="Genomic_DNA"/>
</dbReference>
<evidence type="ECO:0000313" key="2">
    <source>
        <dbReference type="Proteomes" id="UP000622533"/>
    </source>
</evidence>
<reference evidence="1" key="1">
    <citation type="submission" date="2020-10" db="EMBL/GenBank/DDBJ databases">
        <authorList>
            <person name="Castelo-Branco R."/>
            <person name="Eusebio N."/>
            <person name="Adriana R."/>
            <person name="Vieira A."/>
            <person name="Brugerolle De Fraissinette N."/>
            <person name="Rezende De Castro R."/>
            <person name="Schneider M.P."/>
            <person name="Vasconcelos V."/>
            <person name="Leao P.N."/>
        </authorList>
    </citation>
    <scope>NUCLEOTIDE SEQUENCE</scope>
    <source>
        <strain evidence="1">LEGE 12446</strain>
    </source>
</reference>
<accession>A0A8J7AFA0</accession>
<name>A0A8J7AFA0_DESMC</name>
<dbReference type="InterPro" id="IPR012657">
    <property type="entry name" value="23S_rRNA-intervening_sequence"/>
</dbReference>
<proteinExistence type="predicted"/>
<dbReference type="InterPro" id="IPR036583">
    <property type="entry name" value="23S_rRNA_IVS_sf"/>
</dbReference>
<dbReference type="AlphaFoldDB" id="A0A8J7AFA0"/>
<dbReference type="RefSeq" id="WP_190876207.1">
    <property type="nucleotide sequence ID" value="NZ_JADEXS020000001.1"/>
</dbReference>
<dbReference type="NCBIfam" id="TIGR02436">
    <property type="entry name" value="four helix bundle protein"/>
    <property type="match status" value="1"/>
</dbReference>
<dbReference type="Gene3D" id="1.20.1440.60">
    <property type="entry name" value="23S rRNA-intervening sequence"/>
    <property type="match status" value="1"/>
</dbReference>
<dbReference type="Pfam" id="PF05635">
    <property type="entry name" value="23S_rRNA_IVP"/>
    <property type="match status" value="1"/>
</dbReference>
<sequence length="122" mass="13991">MAESIIQQKSFQFALKIIDLYIQLQDQREYVLSKQLLRSATSIGANVEEASGGQSRKDFLAKMYIAYKEARETKYWLRLLQQSKLVNIDLTNELMYADEIIRILSSIVKTTEDSINGVTPNP</sequence>
<dbReference type="PANTHER" id="PTHR38471">
    <property type="entry name" value="FOUR HELIX BUNDLE PROTEIN"/>
    <property type="match status" value="1"/>
</dbReference>
<gene>
    <name evidence="1" type="ORF">IQ276_19430</name>
</gene>
<organism evidence="1 2">
    <name type="scientific">Desmonostoc muscorum LEGE 12446</name>
    <dbReference type="NCBI Taxonomy" id="1828758"/>
    <lineage>
        <taxon>Bacteria</taxon>
        <taxon>Bacillati</taxon>
        <taxon>Cyanobacteriota</taxon>
        <taxon>Cyanophyceae</taxon>
        <taxon>Nostocales</taxon>
        <taxon>Nostocaceae</taxon>
        <taxon>Desmonostoc</taxon>
    </lineage>
</organism>
<comment type="caution">
    <text evidence="1">The sequence shown here is derived from an EMBL/GenBank/DDBJ whole genome shotgun (WGS) entry which is preliminary data.</text>
</comment>
<keyword evidence="2" id="KW-1185">Reference proteome</keyword>